<dbReference type="AlphaFoldDB" id="A0A4C1XQT6"/>
<feature type="region of interest" description="Disordered" evidence="1">
    <location>
        <begin position="21"/>
        <end position="101"/>
    </location>
</feature>
<accession>A0A4C1XQT6</accession>
<keyword evidence="3" id="KW-1185">Reference proteome</keyword>
<proteinExistence type="predicted"/>
<evidence type="ECO:0000313" key="2">
    <source>
        <dbReference type="EMBL" id="GBP64565.1"/>
    </source>
</evidence>
<sequence>MKKEEQEQVIRKTIKMDSFLTSGSKSSVVRPGTSTTCTDTTQSKKNETDSNSAARQQLSPVEQSASKKDNYDFDNEAVEESSITSMTIEDPSPNPTSSTSNEQVLTTVNLNKDPALWEINDTLRRLSQGPIKTNLVIYLKVRKYMAIGVVSCHKRSVYCGPCLAFGPLENKTQFENEGFNDWKNAEHRVVMHENSARHKYSILSMKTRSAINGRLDNLLQVQIDEEITYWRNVLKRVVAVVKRLCSRGLAFRGKTENFGDPHNGNYCMMLELLAEFDPFLASHIERFGNQGSGNTNYLSKTVCYEFIFLMGQKVLKQISDEIRRAKYFSLIIDSTPDIAHVDQLTLVIRYVLESGEPCERFLKFCRQWDIKLTKCFQTLFRNSKHWA</sequence>
<dbReference type="PANTHER" id="PTHR45749:SF23">
    <property type="entry name" value="ZINC FINGER MYM-TYPE PROTEIN 1-LIKE"/>
    <property type="match status" value="1"/>
</dbReference>
<dbReference type="PANTHER" id="PTHR45749">
    <property type="match status" value="1"/>
</dbReference>
<organism evidence="2 3">
    <name type="scientific">Eumeta variegata</name>
    <name type="common">Bagworm moth</name>
    <name type="synonym">Eumeta japonica</name>
    <dbReference type="NCBI Taxonomy" id="151549"/>
    <lineage>
        <taxon>Eukaryota</taxon>
        <taxon>Metazoa</taxon>
        <taxon>Ecdysozoa</taxon>
        <taxon>Arthropoda</taxon>
        <taxon>Hexapoda</taxon>
        <taxon>Insecta</taxon>
        <taxon>Pterygota</taxon>
        <taxon>Neoptera</taxon>
        <taxon>Endopterygota</taxon>
        <taxon>Lepidoptera</taxon>
        <taxon>Glossata</taxon>
        <taxon>Ditrysia</taxon>
        <taxon>Tineoidea</taxon>
        <taxon>Psychidae</taxon>
        <taxon>Oiketicinae</taxon>
        <taxon>Eumeta</taxon>
    </lineage>
</organism>
<gene>
    <name evidence="2" type="primary">ZMYM1</name>
    <name evidence="2" type="ORF">EVAR_89611_1</name>
</gene>
<dbReference type="OrthoDB" id="10063284at2759"/>
<feature type="compositionally biased region" description="Polar residues" evidence="1">
    <location>
        <begin position="49"/>
        <end position="64"/>
    </location>
</feature>
<dbReference type="EMBL" id="BGZK01000901">
    <property type="protein sequence ID" value="GBP64565.1"/>
    <property type="molecule type" value="Genomic_DNA"/>
</dbReference>
<evidence type="ECO:0000313" key="3">
    <source>
        <dbReference type="Proteomes" id="UP000299102"/>
    </source>
</evidence>
<comment type="caution">
    <text evidence="2">The sequence shown here is derived from an EMBL/GenBank/DDBJ whole genome shotgun (WGS) entry which is preliminary data.</text>
</comment>
<reference evidence="2 3" key="1">
    <citation type="journal article" date="2019" name="Commun. Biol.">
        <title>The bagworm genome reveals a unique fibroin gene that provides high tensile strength.</title>
        <authorList>
            <person name="Kono N."/>
            <person name="Nakamura H."/>
            <person name="Ohtoshi R."/>
            <person name="Tomita M."/>
            <person name="Numata K."/>
            <person name="Arakawa K."/>
        </authorList>
    </citation>
    <scope>NUCLEOTIDE SEQUENCE [LARGE SCALE GENOMIC DNA]</scope>
</reference>
<protein>
    <submittedName>
        <fullName evidence="2">Zinc finger MYM-type protein 1</fullName>
    </submittedName>
</protein>
<dbReference type="Proteomes" id="UP000299102">
    <property type="component" value="Unassembled WGS sequence"/>
</dbReference>
<dbReference type="STRING" id="151549.A0A4C1XQT6"/>
<evidence type="ECO:0000256" key="1">
    <source>
        <dbReference type="SAM" id="MobiDB-lite"/>
    </source>
</evidence>
<name>A0A4C1XQT6_EUMVA</name>